<dbReference type="GO" id="GO:0015379">
    <property type="term" value="F:potassium:chloride symporter activity"/>
    <property type="evidence" value="ECO:0007669"/>
    <property type="project" value="InterPro"/>
</dbReference>
<evidence type="ECO:0000256" key="9">
    <source>
        <dbReference type="ARBA" id="ARBA00022989"/>
    </source>
</evidence>
<keyword evidence="6" id="KW-0633">Potassium transport</keyword>
<organism evidence="14">
    <name type="scientific">uncultured Dysgonomonas sp</name>
    <dbReference type="NCBI Taxonomy" id="206096"/>
    <lineage>
        <taxon>Bacteria</taxon>
        <taxon>Pseudomonadati</taxon>
        <taxon>Bacteroidota</taxon>
        <taxon>Bacteroidia</taxon>
        <taxon>Bacteroidales</taxon>
        <taxon>Dysgonomonadaceae</taxon>
        <taxon>Dysgonomonas</taxon>
        <taxon>environmental samples</taxon>
    </lineage>
</organism>
<feature type="transmembrane region" description="Helical" evidence="13">
    <location>
        <begin position="41"/>
        <end position="60"/>
    </location>
</feature>
<proteinExistence type="inferred from homology"/>
<dbReference type="EMBL" id="FLUL01000001">
    <property type="protein sequence ID" value="SBW04736.1"/>
    <property type="molecule type" value="Genomic_DNA"/>
</dbReference>
<feature type="transmembrane region" description="Helical" evidence="13">
    <location>
        <begin position="397"/>
        <end position="417"/>
    </location>
</feature>
<feature type="transmembrane region" description="Helical" evidence="13">
    <location>
        <begin position="458"/>
        <end position="483"/>
    </location>
</feature>
<dbReference type="AlphaFoldDB" id="A0A212JZC1"/>
<feature type="transmembrane region" description="Helical" evidence="13">
    <location>
        <begin position="186"/>
        <end position="203"/>
    </location>
</feature>
<evidence type="ECO:0000256" key="2">
    <source>
        <dbReference type="ARBA" id="ARBA00009137"/>
    </source>
</evidence>
<feature type="binding site" evidence="12">
    <location>
        <position position="318"/>
    </location>
    <ligand>
        <name>K(+)</name>
        <dbReference type="ChEBI" id="CHEBI:29103"/>
    </ligand>
</feature>
<dbReference type="Pfam" id="PF02386">
    <property type="entry name" value="TrkH"/>
    <property type="match status" value="1"/>
</dbReference>
<dbReference type="GO" id="GO:0005886">
    <property type="term" value="C:plasma membrane"/>
    <property type="evidence" value="ECO:0007669"/>
    <property type="project" value="UniProtKB-SubCell"/>
</dbReference>
<evidence type="ECO:0000256" key="7">
    <source>
        <dbReference type="ARBA" id="ARBA00022692"/>
    </source>
</evidence>
<dbReference type="PIRSF" id="PIRSF006247">
    <property type="entry name" value="TrkH"/>
    <property type="match status" value="1"/>
</dbReference>
<feature type="binding site" evidence="12">
    <location>
        <position position="115"/>
    </location>
    <ligand>
        <name>K(+)</name>
        <dbReference type="ChEBI" id="CHEBI:29103"/>
    </ligand>
</feature>
<feature type="transmembrane region" description="Helical" evidence="13">
    <location>
        <begin position="72"/>
        <end position="94"/>
    </location>
</feature>
<evidence type="ECO:0000256" key="3">
    <source>
        <dbReference type="ARBA" id="ARBA00022448"/>
    </source>
</evidence>
<comment type="similarity">
    <text evidence="2">Belongs to the TrkH potassium transport family.</text>
</comment>
<feature type="transmembrane region" description="Helical" evidence="13">
    <location>
        <begin position="335"/>
        <end position="363"/>
    </location>
</feature>
<feature type="transmembrane region" description="Helical" evidence="13">
    <location>
        <begin position="238"/>
        <end position="261"/>
    </location>
</feature>
<sequence length="485" mass="53917">MSNFNYRFVLKTIGFLLVIESLFMMSATIVSFYLHEAAGDAMLISSTITFFAGALIRLVGTEDFPKPIGKRESFFMVAISWIVLSAFGMLPYYLSNSIPSVSNAYFETISGLTATGATILNDIESMPKGLLFWRSITQWMGGLGIVLFVATILPMGGNASVMYDAEVTGIGYDRFRPRISQIAKRLWLVYIFLTGILVILLWIGPMSLFDAVCHAFTTISTAGFSTKQDSIAHWNSAYIEYVITLFMFIGGINFTLIYFFMKGSAKKLYQNEEFKWYVSIIILFVVIIAIGLYSSGKIEGVEKAFRTSLFQVVSMLTTTCFSTDNIISWGSFYQFLVVIFMVFGACAGSTAGGIKIVRIIILFKNSINEFKRQVHPNAILPIRLNNHVISIDVVTKVLAFIFLYLAILIFSCLLLSLSGMQFENALGAAVSCLGNVGGGLAEIGNTGSFSEVPTESKWYLSFLMLTGRLELFTVLSLFMPAFWRR</sequence>
<dbReference type="InterPro" id="IPR003445">
    <property type="entry name" value="Cat_transpt"/>
</dbReference>
<gene>
    <name evidence="14" type="ORF">KL86DYS2_12665</name>
</gene>
<protein>
    <recommendedName>
        <fullName evidence="15">Trk system potassium uptake protein TrkH</fullName>
    </recommendedName>
</protein>
<feature type="binding site" evidence="12">
    <location>
        <position position="436"/>
    </location>
    <ligand>
        <name>K(+)</name>
        <dbReference type="ChEBI" id="CHEBI:29103"/>
    </ligand>
</feature>
<dbReference type="PANTHER" id="PTHR32024:SF2">
    <property type="entry name" value="TRK SYSTEM POTASSIUM UPTAKE PROTEIN TRKG-RELATED"/>
    <property type="match status" value="1"/>
</dbReference>
<feature type="binding site" evidence="12">
    <location>
        <position position="319"/>
    </location>
    <ligand>
        <name>K(+)</name>
        <dbReference type="ChEBI" id="CHEBI:29103"/>
    </ligand>
</feature>
<keyword evidence="12" id="KW-0479">Metal-binding</keyword>
<keyword evidence="5" id="KW-0997">Cell inner membrane</keyword>
<evidence type="ECO:0000256" key="10">
    <source>
        <dbReference type="ARBA" id="ARBA00023065"/>
    </source>
</evidence>
<feature type="transmembrane region" description="Helical" evidence="13">
    <location>
        <begin position="12"/>
        <end position="35"/>
    </location>
</feature>
<evidence type="ECO:0000256" key="13">
    <source>
        <dbReference type="SAM" id="Phobius"/>
    </source>
</evidence>
<keyword evidence="4" id="KW-1003">Cell membrane</keyword>
<evidence type="ECO:0000256" key="8">
    <source>
        <dbReference type="ARBA" id="ARBA00022958"/>
    </source>
</evidence>
<evidence type="ECO:0000313" key="14">
    <source>
        <dbReference type="EMBL" id="SBW04736.1"/>
    </source>
</evidence>
<keyword evidence="9 13" id="KW-1133">Transmembrane helix</keyword>
<evidence type="ECO:0000256" key="12">
    <source>
        <dbReference type="PIRSR" id="PIRSR006247-1"/>
    </source>
</evidence>
<evidence type="ECO:0000256" key="5">
    <source>
        <dbReference type="ARBA" id="ARBA00022519"/>
    </source>
</evidence>
<dbReference type="InterPro" id="IPR004772">
    <property type="entry name" value="TrkH"/>
</dbReference>
<reference evidence="14" key="1">
    <citation type="submission" date="2016-04" db="EMBL/GenBank/DDBJ databases">
        <authorList>
            <person name="Evans L.H."/>
            <person name="Alamgir A."/>
            <person name="Owens N."/>
            <person name="Weber N.D."/>
            <person name="Virtaneva K."/>
            <person name="Barbian K."/>
            <person name="Babar A."/>
            <person name="Rosenke K."/>
        </authorList>
    </citation>
    <scope>NUCLEOTIDE SEQUENCE</scope>
    <source>
        <strain evidence="14">86-2</strain>
    </source>
</reference>
<evidence type="ECO:0000256" key="4">
    <source>
        <dbReference type="ARBA" id="ARBA00022475"/>
    </source>
</evidence>
<feature type="binding site" evidence="12">
    <location>
        <position position="435"/>
    </location>
    <ligand>
        <name>K(+)</name>
        <dbReference type="ChEBI" id="CHEBI:29103"/>
    </ligand>
</feature>
<comment type="subcellular location">
    <subcellularLocation>
        <location evidence="1">Cell inner membrane</location>
        <topology evidence="1">Multi-pass membrane protein</topology>
    </subcellularLocation>
</comment>
<feature type="transmembrane region" description="Helical" evidence="13">
    <location>
        <begin position="136"/>
        <end position="153"/>
    </location>
</feature>
<keyword evidence="10" id="KW-0406">Ion transport</keyword>
<evidence type="ECO:0000256" key="1">
    <source>
        <dbReference type="ARBA" id="ARBA00004429"/>
    </source>
</evidence>
<keyword evidence="3" id="KW-0813">Transport</keyword>
<evidence type="ECO:0000256" key="6">
    <source>
        <dbReference type="ARBA" id="ARBA00022538"/>
    </source>
</evidence>
<name>A0A212JZC1_9BACT</name>
<dbReference type="GO" id="GO:0046872">
    <property type="term" value="F:metal ion binding"/>
    <property type="evidence" value="ECO:0007669"/>
    <property type="project" value="UniProtKB-KW"/>
</dbReference>
<keyword evidence="8 12" id="KW-0630">Potassium</keyword>
<feature type="transmembrane region" description="Helical" evidence="13">
    <location>
        <begin position="276"/>
        <end position="296"/>
    </location>
</feature>
<dbReference type="RefSeq" id="WP_283685718.1">
    <property type="nucleotide sequence ID" value="NZ_LT599021.1"/>
</dbReference>
<keyword evidence="7 13" id="KW-0812">Transmembrane</keyword>
<evidence type="ECO:0000256" key="11">
    <source>
        <dbReference type="ARBA" id="ARBA00023136"/>
    </source>
</evidence>
<dbReference type="PANTHER" id="PTHR32024">
    <property type="entry name" value="TRK SYSTEM POTASSIUM UPTAKE PROTEIN TRKG-RELATED"/>
    <property type="match status" value="1"/>
</dbReference>
<evidence type="ECO:0008006" key="15">
    <source>
        <dbReference type="Google" id="ProtNLM"/>
    </source>
</evidence>
<accession>A0A212JZC1</accession>
<keyword evidence="11 13" id="KW-0472">Membrane</keyword>